<dbReference type="EMBL" id="JAGRRH010000020">
    <property type="protein sequence ID" value="KAG7348519.1"/>
    <property type="molecule type" value="Genomic_DNA"/>
</dbReference>
<evidence type="ECO:0000256" key="2">
    <source>
        <dbReference type="ARBA" id="ARBA00022771"/>
    </source>
</evidence>
<keyword evidence="2 4" id="KW-0863">Zinc-finger</keyword>
<dbReference type="OrthoDB" id="273556at2759"/>
<protein>
    <submittedName>
        <fullName evidence="9">Zinc finger type UBF domain containing protein</fullName>
    </submittedName>
</protein>
<evidence type="ECO:0000259" key="7">
    <source>
        <dbReference type="PROSITE" id="PS50089"/>
    </source>
</evidence>
<evidence type="ECO:0000259" key="8">
    <source>
        <dbReference type="PROSITE" id="PS50271"/>
    </source>
</evidence>
<accession>A0A9K3KSJ7</accession>
<dbReference type="GO" id="GO:0016567">
    <property type="term" value="P:protein ubiquitination"/>
    <property type="evidence" value="ECO:0007669"/>
    <property type="project" value="TreeGrafter"/>
</dbReference>
<evidence type="ECO:0000256" key="5">
    <source>
        <dbReference type="SAM" id="Coils"/>
    </source>
</evidence>
<dbReference type="InterPro" id="IPR001841">
    <property type="entry name" value="Znf_RING"/>
</dbReference>
<dbReference type="PANTHER" id="PTHR24007:SF7">
    <property type="entry name" value="BRCA1-ASSOCIATED PROTEIN"/>
    <property type="match status" value="1"/>
</dbReference>
<dbReference type="Pfam" id="PF07576">
    <property type="entry name" value="BRAP2"/>
    <property type="match status" value="1"/>
</dbReference>
<feature type="coiled-coil region" evidence="5">
    <location>
        <begin position="469"/>
        <end position="560"/>
    </location>
</feature>
<dbReference type="GO" id="GO:0005737">
    <property type="term" value="C:cytoplasm"/>
    <property type="evidence" value="ECO:0007669"/>
    <property type="project" value="TreeGrafter"/>
</dbReference>
<evidence type="ECO:0000313" key="9">
    <source>
        <dbReference type="EMBL" id="KAG7348519.1"/>
    </source>
</evidence>
<keyword evidence="1" id="KW-0479">Metal-binding</keyword>
<dbReference type="GO" id="GO:0008270">
    <property type="term" value="F:zinc ion binding"/>
    <property type="evidence" value="ECO:0007669"/>
    <property type="project" value="UniProtKB-KW"/>
</dbReference>
<gene>
    <name evidence="9" type="ORF">IV203_017224</name>
</gene>
<dbReference type="InterPro" id="IPR047243">
    <property type="entry name" value="RING-H2_BRAP2"/>
</dbReference>
<dbReference type="InterPro" id="IPR011422">
    <property type="entry name" value="BRAP2/ETP1_RRM"/>
</dbReference>
<reference evidence="9" key="1">
    <citation type="journal article" date="2021" name="Sci. Rep.">
        <title>Diploid genomic architecture of Nitzschia inconspicua, an elite biomass production diatom.</title>
        <authorList>
            <person name="Oliver A."/>
            <person name="Podell S."/>
            <person name="Pinowska A."/>
            <person name="Traller J.C."/>
            <person name="Smith S.R."/>
            <person name="McClure R."/>
            <person name="Beliaev A."/>
            <person name="Bohutskyi P."/>
            <person name="Hill E.A."/>
            <person name="Rabines A."/>
            <person name="Zheng H."/>
            <person name="Allen L.Z."/>
            <person name="Kuo A."/>
            <person name="Grigoriev I.V."/>
            <person name="Allen A.E."/>
            <person name="Hazlebeck D."/>
            <person name="Allen E.E."/>
        </authorList>
    </citation>
    <scope>NUCLEOTIDE SEQUENCE</scope>
    <source>
        <strain evidence="9">Hildebrandi</strain>
    </source>
</reference>
<feature type="domain" description="RING-type" evidence="7">
    <location>
        <begin position="272"/>
        <end position="318"/>
    </location>
</feature>
<keyword evidence="5" id="KW-0175">Coiled coil</keyword>
<reference evidence="9" key="2">
    <citation type="submission" date="2021-04" db="EMBL/GenBank/DDBJ databases">
        <authorList>
            <person name="Podell S."/>
        </authorList>
    </citation>
    <scope>NUCLEOTIDE SEQUENCE</scope>
    <source>
        <strain evidence="9">Hildebrandi</strain>
    </source>
</reference>
<dbReference type="InterPro" id="IPR001607">
    <property type="entry name" value="Znf_UBP"/>
</dbReference>
<evidence type="ECO:0000256" key="6">
    <source>
        <dbReference type="SAM" id="MobiDB-lite"/>
    </source>
</evidence>
<comment type="caution">
    <text evidence="9">The sequence shown here is derived from an EMBL/GenBank/DDBJ whole genome shotgun (WGS) entry which is preliminary data.</text>
</comment>
<organism evidence="9 10">
    <name type="scientific">Nitzschia inconspicua</name>
    <dbReference type="NCBI Taxonomy" id="303405"/>
    <lineage>
        <taxon>Eukaryota</taxon>
        <taxon>Sar</taxon>
        <taxon>Stramenopiles</taxon>
        <taxon>Ochrophyta</taxon>
        <taxon>Bacillariophyta</taxon>
        <taxon>Bacillariophyceae</taxon>
        <taxon>Bacillariophycidae</taxon>
        <taxon>Bacillariales</taxon>
        <taxon>Bacillariaceae</taxon>
        <taxon>Nitzschia</taxon>
    </lineage>
</organism>
<dbReference type="SMART" id="SM00184">
    <property type="entry name" value="RING"/>
    <property type="match status" value="1"/>
</dbReference>
<feature type="region of interest" description="Disordered" evidence="6">
    <location>
        <begin position="243"/>
        <end position="264"/>
    </location>
</feature>
<evidence type="ECO:0000256" key="4">
    <source>
        <dbReference type="PROSITE-ProRule" id="PRU00502"/>
    </source>
</evidence>
<feature type="domain" description="UBP-type" evidence="8">
    <location>
        <begin position="299"/>
        <end position="432"/>
    </location>
</feature>
<dbReference type="AlphaFoldDB" id="A0A9K3KSJ7"/>
<evidence type="ECO:0000313" key="10">
    <source>
        <dbReference type="Proteomes" id="UP000693970"/>
    </source>
</evidence>
<evidence type="ECO:0000256" key="1">
    <source>
        <dbReference type="ARBA" id="ARBA00022723"/>
    </source>
</evidence>
<evidence type="ECO:0000256" key="3">
    <source>
        <dbReference type="ARBA" id="ARBA00022833"/>
    </source>
</evidence>
<keyword evidence="10" id="KW-1185">Reference proteome</keyword>
<dbReference type="PANTHER" id="PTHR24007">
    <property type="entry name" value="BRCA1-ASSOCIATED PROTEIN"/>
    <property type="match status" value="1"/>
</dbReference>
<dbReference type="GO" id="GO:0061630">
    <property type="term" value="F:ubiquitin protein ligase activity"/>
    <property type="evidence" value="ECO:0007669"/>
    <property type="project" value="TreeGrafter"/>
</dbReference>
<proteinExistence type="predicted"/>
<keyword evidence="3" id="KW-0862">Zinc</keyword>
<dbReference type="PROSITE" id="PS50089">
    <property type="entry name" value="ZF_RING_2"/>
    <property type="match status" value="1"/>
</dbReference>
<dbReference type="Proteomes" id="UP000693970">
    <property type="component" value="Unassembled WGS sequence"/>
</dbReference>
<dbReference type="PROSITE" id="PS50271">
    <property type="entry name" value="ZF_UBP"/>
    <property type="match status" value="1"/>
</dbReference>
<dbReference type="CDD" id="cd16457">
    <property type="entry name" value="RING-H2_BRAP2"/>
    <property type="match status" value="1"/>
</dbReference>
<dbReference type="Pfam" id="PF02148">
    <property type="entry name" value="zf-UBP"/>
    <property type="match status" value="1"/>
</dbReference>
<name>A0A9K3KSJ7_9STRA</name>
<sequence length="598" mass="66317">MSSVITPNVLHRRVSFGNPALGTYNGVVYTVSNGDPNKAASDDDDDDDDISGQCGGKPLIEGAEAVSKMVAMVNVPPEHVPESLLNLIRSHRPFIEHVRVVIAQNDESSIPERDDEMNQNMKYVSEGQDVISSPLSSKSAMENETSALSSDFFESNDLSLIDEEGHKSGRTYLVLLQMSSEEDADTFVEDLSGKPFIAFDDQDLCSVEHVVALQGEDGVSLLNPHFAPPMAVVNSIAAEASGGGSTSKAKPLKPSPDSNSNKTGNIMEDQNCAVCLDRLSLYPDDQQSAKAAILTTVCNHTFHLDCLRQWSGPCIVCRFDHSGLNETLSRCHVCGTTEHNYVCLICGIVSCVNTVGPGEGVARLSGDDRSTSSVSTQHFHSTHAGQHYTQTLHAYALDTQNQHVYDFAGQGYVHRLVQNKEDGKLVEINDPYSSSQERSLTPGLSDAQEGEVVHRKLEGFASQYYTLLKSQLEQQRTFYEGRLQELRREFSMKERDHKDSKTELLSVLRQERKQLAQRLQSIQRKTEKTLDDAAFLRNMNESLETNKPCLEKRIQEAQREQIASREMIQKYIPALEEKVTTLMLKLEGSMEHKSTKVS</sequence>
<dbReference type="GO" id="GO:0007265">
    <property type="term" value="P:Ras protein signal transduction"/>
    <property type="evidence" value="ECO:0007669"/>
    <property type="project" value="TreeGrafter"/>
</dbReference>
<dbReference type="SMART" id="SM00290">
    <property type="entry name" value="ZnF_UBP"/>
    <property type="match status" value="1"/>
</dbReference>